<evidence type="ECO:0000256" key="10">
    <source>
        <dbReference type="ARBA" id="ARBA00023237"/>
    </source>
</evidence>
<keyword evidence="4" id="KW-1134">Transmembrane beta strand</keyword>
<evidence type="ECO:0000256" key="2">
    <source>
        <dbReference type="ARBA" id="ARBA00011233"/>
    </source>
</evidence>
<comment type="subunit">
    <text evidence="2">Homotrimer.</text>
</comment>
<accession>A0ABV7GH78</accession>
<keyword evidence="6 11" id="KW-0732">Signal</keyword>
<dbReference type="InterPro" id="IPR050298">
    <property type="entry name" value="Gram-neg_bact_OMP"/>
</dbReference>
<evidence type="ECO:0000256" key="8">
    <source>
        <dbReference type="ARBA" id="ARBA00023114"/>
    </source>
</evidence>
<keyword evidence="14" id="KW-1185">Reference proteome</keyword>
<name>A0ABV7GH78_9GAMM</name>
<dbReference type="Gene3D" id="2.40.160.10">
    <property type="entry name" value="Porin"/>
    <property type="match status" value="1"/>
</dbReference>
<evidence type="ECO:0000256" key="6">
    <source>
        <dbReference type="ARBA" id="ARBA00022729"/>
    </source>
</evidence>
<dbReference type="PANTHER" id="PTHR34501:SF9">
    <property type="entry name" value="MAJOR OUTER MEMBRANE PROTEIN P.IA"/>
    <property type="match status" value="1"/>
</dbReference>
<keyword evidence="5" id="KW-0812">Transmembrane</keyword>
<dbReference type="Proteomes" id="UP001595621">
    <property type="component" value="Unassembled WGS sequence"/>
</dbReference>
<dbReference type="PANTHER" id="PTHR34501">
    <property type="entry name" value="PROTEIN YDDL-RELATED"/>
    <property type="match status" value="1"/>
</dbReference>
<feature type="chain" id="PRO_5045101507" evidence="11">
    <location>
        <begin position="21"/>
        <end position="346"/>
    </location>
</feature>
<sequence>MKKLTLSALTLAMLAPMAHADTMDFYGRFDYSVTSSDSGSATHNNKDGIVLENNFSRLGVKGDMSLSESTSVFYRIEVGVNGGTEGKSSNPFSARPTYLGVKHDTLGALAVGRIDPVFKMAKGGVDAMDMYSMKHDRLFAGDKRWGDSLEYKSARWNDMQLGVSYVMEDNHYEEEDARRDNGNYQVSLTYGDNKLKRNNVYLAAAYSDGIEDIQAYRAVARVKLDALQLGAMFQHTELVNPAKDYWQDREGSGFIVNARYQIDKLMLKAQYGQDDSGSGLIANRIYSAMGDAATVVPEISQWAVGAEYRISRSTLVHTEIGQFDVEQAQYNSFDDTIVSLGVRFDF</sequence>
<comment type="caution">
    <text evidence="13">The sequence shown here is derived from an EMBL/GenBank/DDBJ whole genome shotgun (WGS) entry which is preliminary data.</text>
</comment>
<evidence type="ECO:0000256" key="3">
    <source>
        <dbReference type="ARBA" id="ARBA00022448"/>
    </source>
</evidence>
<evidence type="ECO:0000256" key="5">
    <source>
        <dbReference type="ARBA" id="ARBA00022692"/>
    </source>
</evidence>
<keyword evidence="8" id="KW-0626">Porin</keyword>
<keyword evidence="7" id="KW-0406">Ion transport</keyword>
<evidence type="ECO:0000313" key="14">
    <source>
        <dbReference type="Proteomes" id="UP001595621"/>
    </source>
</evidence>
<proteinExistence type="predicted"/>
<dbReference type="EMBL" id="JBHRTD010000017">
    <property type="protein sequence ID" value="MFC3139673.1"/>
    <property type="molecule type" value="Genomic_DNA"/>
</dbReference>
<dbReference type="CDD" id="cd00342">
    <property type="entry name" value="gram_neg_porins"/>
    <property type="match status" value="1"/>
</dbReference>
<feature type="domain" description="Porin" evidence="12">
    <location>
        <begin position="9"/>
        <end position="326"/>
    </location>
</feature>
<evidence type="ECO:0000256" key="4">
    <source>
        <dbReference type="ARBA" id="ARBA00022452"/>
    </source>
</evidence>
<reference evidence="14" key="1">
    <citation type="journal article" date="2019" name="Int. J. Syst. Evol. Microbiol.">
        <title>The Global Catalogue of Microorganisms (GCM) 10K type strain sequencing project: providing services to taxonomists for standard genome sequencing and annotation.</title>
        <authorList>
            <consortium name="The Broad Institute Genomics Platform"/>
            <consortium name="The Broad Institute Genome Sequencing Center for Infectious Disease"/>
            <person name="Wu L."/>
            <person name="Ma J."/>
        </authorList>
    </citation>
    <scope>NUCLEOTIDE SEQUENCE [LARGE SCALE GENOMIC DNA]</scope>
    <source>
        <strain evidence="14">KCTC 52277</strain>
    </source>
</reference>
<feature type="signal peptide" evidence="11">
    <location>
        <begin position="1"/>
        <end position="20"/>
    </location>
</feature>
<keyword evidence="9" id="KW-0472">Membrane</keyword>
<evidence type="ECO:0000256" key="11">
    <source>
        <dbReference type="SAM" id="SignalP"/>
    </source>
</evidence>
<dbReference type="Pfam" id="PF13609">
    <property type="entry name" value="Porin_4"/>
    <property type="match status" value="1"/>
</dbReference>
<evidence type="ECO:0000256" key="1">
    <source>
        <dbReference type="ARBA" id="ARBA00004571"/>
    </source>
</evidence>
<keyword evidence="10" id="KW-0998">Cell outer membrane</keyword>
<organism evidence="13 14">
    <name type="scientific">Shewanella submarina</name>
    <dbReference type="NCBI Taxonomy" id="2016376"/>
    <lineage>
        <taxon>Bacteria</taxon>
        <taxon>Pseudomonadati</taxon>
        <taxon>Pseudomonadota</taxon>
        <taxon>Gammaproteobacteria</taxon>
        <taxon>Alteromonadales</taxon>
        <taxon>Shewanellaceae</taxon>
        <taxon>Shewanella</taxon>
    </lineage>
</organism>
<dbReference type="SUPFAM" id="SSF56935">
    <property type="entry name" value="Porins"/>
    <property type="match status" value="1"/>
</dbReference>
<protein>
    <submittedName>
        <fullName evidence="13">Porin</fullName>
    </submittedName>
</protein>
<evidence type="ECO:0000259" key="12">
    <source>
        <dbReference type="Pfam" id="PF13609"/>
    </source>
</evidence>
<dbReference type="InterPro" id="IPR033900">
    <property type="entry name" value="Gram_neg_porin_domain"/>
</dbReference>
<evidence type="ECO:0000256" key="7">
    <source>
        <dbReference type="ARBA" id="ARBA00023065"/>
    </source>
</evidence>
<comment type="subcellular location">
    <subcellularLocation>
        <location evidence="1">Cell outer membrane</location>
        <topology evidence="1">Multi-pass membrane protein</topology>
    </subcellularLocation>
</comment>
<evidence type="ECO:0000313" key="13">
    <source>
        <dbReference type="EMBL" id="MFC3139673.1"/>
    </source>
</evidence>
<keyword evidence="3" id="KW-0813">Transport</keyword>
<gene>
    <name evidence="13" type="ORF">ACFOE0_16000</name>
</gene>
<evidence type="ECO:0000256" key="9">
    <source>
        <dbReference type="ARBA" id="ARBA00023136"/>
    </source>
</evidence>
<dbReference type="InterPro" id="IPR023614">
    <property type="entry name" value="Porin_dom_sf"/>
</dbReference>
<dbReference type="RefSeq" id="WP_248936186.1">
    <property type="nucleotide sequence ID" value="NZ_JAKILF010000004.1"/>
</dbReference>